<evidence type="ECO:0000256" key="1">
    <source>
        <dbReference type="ARBA" id="ARBA00004651"/>
    </source>
</evidence>
<evidence type="ECO:0000256" key="5">
    <source>
        <dbReference type="ARBA" id="ARBA00022989"/>
    </source>
</evidence>
<name>A0A399J882_9MICC</name>
<evidence type="ECO:0000256" key="4">
    <source>
        <dbReference type="ARBA" id="ARBA00022692"/>
    </source>
</evidence>
<evidence type="ECO:0000313" key="10">
    <source>
        <dbReference type="Proteomes" id="UP000265419"/>
    </source>
</evidence>
<reference evidence="9 10" key="1">
    <citation type="submission" date="2018-07" db="EMBL/GenBank/DDBJ databases">
        <title>Arthrobacter sp. nov., isolated from raw cow's milk with high bacterial count.</title>
        <authorList>
            <person name="Hahne J."/>
            <person name="Isele D."/>
            <person name="Lipski A."/>
        </authorList>
    </citation>
    <scope>NUCLEOTIDE SEQUENCE [LARGE SCALE GENOMIC DNA]</scope>
    <source>
        <strain evidence="9 10">JZ R-35</strain>
    </source>
</reference>
<keyword evidence="3" id="KW-1003">Cell membrane</keyword>
<accession>A0A399J882</accession>
<keyword evidence="6 7" id="KW-0472">Membrane</keyword>
<sequence>MWRGIALAVARTSLTLFLASVLIFVLLRLVPGDPAQVALGVDATPEAVAATRERFGLDRPLLVQYGEWMGGLLTGRFGESFVSGQDMSAIILDRTNVTLWLVIPSVVLALLVATVLGTWAALRRGQLDGFLITVGSQLLMAVPGFLAGVLLVLLFSLALGWLPPSGWVVPNDAFGPFLARLVLPVLALTAVQAAILTRYVRSAVLDVSGADFLREARAKGLSRSEAMVRHGLRNAAVPVLTVAGVQLSSLLVGAVVIESVFDIPGVGSLLVEAVGQRDMVTIQGIVMVLVAFTVLVNLALDLIQAVVDPRLRVVGAEA</sequence>
<dbReference type="Proteomes" id="UP000265419">
    <property type="component" value="Unassembled WGS sequence"/>
</dbReference>
<evidence type="ECO:0000256" key="2">
    <source>
        <dbReference type="ARBA" id="ARBA00022448"/>
    </source>
</evidence>
<dbReference type="InterPro" id="IPR000515">
    <property type="entry name" value="MetI-like"/>
</dbReference>
<dbReference type="InterPro" id="IPR045621">
    <property type="entry name" value="BPD_transp_1_N"/>
</dbReference>
<dbReference type="PANTHER" id="PTHR43163:SF6">
    <property type="entry name" value="DIPEPTIDE TRANSPORT SYSTEM PERMEASE PROTEIN DPPB-RELATED"/>
    <property type="match status" value="1"/>
</dbReference>
<feature type="transmembrane region" description="Helical" evidence="7">
    <location>
        <begin position="281"/>
        <end position="303"/>
    </location>
</feature>
<keyword evidence="10" id="KW-1185">Reference proteome</keyword>
<dbReference type="Pfam" id="PF19300">
    <property type="entry name" value="BPD_transp_1_N"/>
    <property type="match status" value="1"/>
</dbReference>
<keyword evidence="4 7" id="KW-0812">Transmembrane</keyword>
<dbReference type="GO" id="GO:0005886">
    <property type="term" value="C:plasma membrane"/>
    <property type="evidence" value="ECO:0007669"/>
    <property type="project" value="UniProtKB-SubCell"/>
</dbReference>
<keyword evidence="2 7" id="KW-0813">Transport</keyword>
<comment type="similarity">
    <text evidence="7">Belongs to the binding-protein-dependent transport system permease family.</text>
</comment>
<gene>
    <name evidence="9" type="ORF">DWB68_13535</name>
</gene>
<dbReference type="InterPro" id="IPR035906">
    <property type="entry name" value="MetI-like_sf"/>
</dbReference>
<dbReference type="PROSITE" id="PS50928">
    <property type="entry name" value="ABC_TM1"/>
    <property type="match status" value="1"/>
</dbReference>
<dbReference type="EMBL" id="QQXK01000031">
    <property type="protein sequence ID" value="RII41290.1"/>
    <property type="molecule type" value="Genomic_DNA"/>
</dbReference>
<dbReference type="CDD" id="cd06261">
    <property type="entry name" value="TM_PBP2"/>
    <property type="match status" value="1"/>
</dbReference>
<comment type="subcellular location">
    <subcellularLocation>
        <location evidence="1 7">Cell membrane</location>
        <topology evidence="1 7">Multi-pass membrane protein</topology>
    </subcellularLocation>
</comment>
<dbReference type="GO" id="GO:0071916">
    <property type="term" value="F:dipeptide transmembrane transporter activity"/>
    <property type="evidence" value="ECO:0007669"/>
    <property type="project" value="TreeGrafter"/>
</dbReference>
<evidence type="ECO:0000256" key="7">
    <source>
        <dbReference type="RuleBase" id="RU363032"/>
    </source>
</evidence>
<keyword evidence="5 7" id="KW-1133">Transmembrane helix</keyword>
<organism evidence="9 10">
    <name type="scientific">Galactobacter valiniphilus</name>
    <dbReference type="NCBI Taxonomy" id="2676122"/>
    <lineage>
        <taxon>Bacteria</taxon>
        <taxon>Bacillati</taxon>
        <taxon>Actinomycetota</taxon>
        <taxon>Actinomycetes</taxon>
        <taxon>Micrococcales</taxon>
        <taxon>Micrococcaceae</taxon>
        <taxon>Galactobacter</taxon>
    </lineage>
</organism>
<feature type="transmembrane region" description="Helical" evidence="7">
    <location>
        <begin position="237"/>
        <end position="261"/>
    </location>
</feature>
<dbReference type="PANTHER" id="PTHR43163">
    <property type="entry name" value="DIPEPTIDE TRANSPORT SYSTEM PERMEASE PROTEIN DPPB-RELATED"/>
    <property type="match status" value="1"/>
</dbReference>
<dbReference type="SUPFAM" id="SSF161098">
    <property type="entry name" value="MetI-like"/>
    <property type="match status" value="1"/>
</dbReference>
<comment type="caution">
    <text evidence="9">The sequence shown here is derived from an EMBL/GenBank/DDBJ whole genome shotgun (WGS) entry which is preliminary data.</text>
</comment>
<feature type="transmembrane region" description="Helical" evidence="7">
    <location>
        <begin position="177"/>
        <end position="196"/>
    </location>
</feature>
<evidence type="ECO:0000256" key="3">
    <source>
        <dbReference type="ARBA" id="ARBA00022475"/>
    </source>
</evidence>
<proteinExistence type="inferred from homology"/>
<evidence type="ECO:0000256" key="6">
    <source>
        <dbReference type="ARBA" id="ARBA00023136"/>
    </source>
</evidence>
<dbReference type="Pfam" id="PF00528">
    <property type="entry name" value="BPD_transp_1"/>
    <property type="match status" value="1"/>
</dbReference>
<feature type="transmembrane region" description="Helical" evidence="7">
    <location>
        <begin position="129"/>
        <end position="157"/>
    </location>
</feature>
<feature type="domain" description="ABC transmembrane type-1" evidence="8">
    <location>
        <begin position="95"/>
        <end position="304"/>
    </location>
</feature>
<evidence type="ECO:0000313" key="9">
    <source>
        <dbReference type="EMBL" id="RII41290.1"/>
    </source>
</evidence>
<dbReference type="AlphaFoldDB" id="A0A399J882"/>
<dbReference type="Gene3D" id="1.10.3720.10">
    <property type="entry name" value="MetI-like"/>
    <property type="match status" value="1"/>
</dbReference>
<protein>
    <submittedName>
        <fullName evidence="9">ABC transporter permease</fullName>
    </submittedName>
</protein>
<feature type="transmembrane region" description="Helical" evidence="7">
    <location>
        <begin position="97"/>
        <end position="122"/>
    </location>
</feature>
<evidence type="ECO:0000259" key="8">
    <source>
        <dbReference type="PROSITE" id="PS50928"/>
    </source>
</evidence>